<proteinExistence type="predicted"/>
<feature type="transmembrane region" description="Helical" evidence="1">
    <location>
        <begin position="6"/>
        <end position="23"/>
    </location>
</feature>
<evidence type="ECO:0000256" key="1">
    <source>
        <dbReference type="SAM" id="Phobius"/>
    </source>
</evidence>
<keyword evidence="1" id="KW-0812">Transmembrane</keyword>
<evidence type="ECO:0008006" key="4">
    <source>
        <dbReference type="Google" id="ProtNLM"/>
    </source>
</evidence>
<keyword evidence="1" id="KW-0472">Membrane</keyword>
<dbReference type="Proteomes" id="UP000267208">
    <property type="component" value="Chromosome"/>
</dbReference>
<keyword evidence="1" id="KW-1133">Transmembrane helix</keyword>
<dbReference type="EMBL" id="CP031933">
    <property type="protein sequence ID" value="AYE39381.1"/>
    <property type="molecule type" value="Genomic_DNA"/>
</dbReference>
<organism evidence="2 3">
    <name type="scientific">Companilactobacillus zhachilii</name>
    <dbReference type="NCBI Taxonomy" id="2304606"/>
    <lineage>
        <taxon>Bacteria</taxon>
        <taxon>Bacillati</taxon>
        <taxon>Bacillota</taxon>
        <taxon>Bacilli</taxon>
        <taxon>Lactobacillales</taxon>
        <taxon>Lactobacillaceae</taxon>
        <taxon>Companilactobacillus</taxon>
    </lineage>
</organism>
<feature type="transmembrane region" description="Helical" evidence="1">
    <location>
        <begin position="44"/>
        <end position="65"/>
    </location>
</feature>
<accession>A0A386PTH4</accession>
<gene>
    <name evidence="2" type="ORF">D1B17_12375</name>
</gene>
<dbReference type="AlphaFoldDB" id="A0A386PTH4"/>
<keyword evidence="3" id="KW-1185">Reference proteome</keyword>
<dbReference type="RefSeq" id="WP_120144018.1">
    <property type="nucleotide sequence ID" value="NZ_CP031933.2"/>
</dbReference>
<evidence type="ECO:0000313" key="3">
    <source>
        <dbReference type="Proteomes" id="UP000267208"/>
    </source>
</evidence>
<sequence>MIWNYILGLVAIVFGIYQAINSVKYVKILQQHGNKTTSNFSAIAVWYSLIFGIGFLIVGVFLFVLKNPLF</sequence>
<name>A0A386PTH4_9LACO</name>
<dbReference type="KEGG" id="lzh:D1B17_12375"/>
<evidence type="ECO:0000313" key="2">
    <source>
        <dbReference type="EMBL" id="AYE39381.1"/>
    </source>
</evidence>
<reference evidence="3" key="1">
    <citation type="submission" date="2018-08" db="EMBL/GenBank/DDBJ databases">
        <title>Genome of Lactobacillus sp. HBUAS52074.</title>
        <authorList>
            <person name="Guo Z."/>
            <person name="Zhang Z.D."/>
        </authorList>
    </citation>
    <scope>NUCLEOTIDE SEQUENCE [LARGE SCALE GENOMIC DNA]</scope>
    <source>
        <strain evidence="3">HBUAS52074</strain>
    </source>
</reference>
<protein>
    <recommendedName>
        <fullName evidence="4">Immunity protein</fullName>
    </recommendedName>
</protein>
<dbReference type="OrthoDB" id="2304069at2"/>